<proteinExistence type="predicted"/>
<feature type="non-terminal residue" evidence="2">
    <location>
        <position position="51"/>
    </location>
</feature>
<protein>
    <recommendedName>
        <fullName evidence="1">LysM domain-containing protein</fullName>
    </recommendedName>
</protein>
<accession>A0A382FQ58</accession>
<dbReference type="InterPro" id="IPR018392">
    <property type="entry name" value="LysM"/>
</dbReference>
<dbReference type="AlphaFoldDB" id="A0A382FQ58"/>
<evidence type="ECO:0000313" key="2">
    <source>
        <dbReference type="EMBL" id="SVB64111.1"/>
    </source>
</evidence>
<dbReference type="EMBL" id="UINC01050762">
    <property type="protein sequence ID" value="SVB64111.1"/>
    <property type="molecule type" value="Genomic_DNA"/>
</dbReference>
<gene>
    <name evidence="2" type="ORF">METZ01_LOCUS216965</name>
</gene>
<dbReference type="Gene3D" id="3.10.350.10">
    <property type="entry name" value="LysM domain"/>
    <property type="match status" value="1"/>
</dbReference>
<sequence>MRRSAAAVVVLLAATWLSPAVHVSAETVVLVQAGDSLSSIAFDHGVTVDAL</sequence>
<dbReference type="Pfam" id="PF01476">
    <property type="entry name" value="LysM"/>
    <property type="match status" value="1"/>
</dbReference>
<reference evidence="2" key="1">
    <citation type="submission" date="2018-05" db="EMBL/GenBank/DDBJ databases">
        <authorList>
            <person name="Lanie J.A."/>
            <person name="Ng W.-L."/>
            <person name="Kazmierczak K.M."/>
            <person name="Andrzejewski T.M."/>
            <person name="Davidsen T.M."/>
            <person name="Wayne K.J."/>
            <person name="Tettelin H."/>
            <person name="Glass J.I."/>
            <person name="Rusch D."/>
            <person name="Podicherti R."/>
            <person name="Tsui H.-C.T."/>
            <person name="Winkler M.E."/>
        </authorList>
    </citation>
    <scope>NUCLEOTIDE SEQUENCE</scope>
</reference>
<name>A0A382FQ58_9ZZZZ</name>
<feature type="non-terminal residue" evidence="2">
    <location>
        <position position="1"/>
    </location>
</feature>
<dbReference type="InterPro" id="IPR036779">
    <property type="entry name" value="LysM_dom_sf"/>
</dbReference>
<dbReference type="CDD" id="cd00118">
    <property type="entry name" value="LysM"/>
    <property type="match status" value="1"/>
</dbReference>
<feature type="domain" description="LysM" evidence="1">
    <location>
        <begin position="27"/>
        <end position="51"/>
    </location>
</feature>
<dbReference type="PROSITE" id="PS51782">
    <property type="entry name" value="LYSM"/>
    <property type="match status" value="1"/>
</dbReference>
<organism evidence="2">
    <name type="scientific">marine metagenome</name>
    <dbReference type="NCBI Taxonomy" id="408172"/>
    <lineage>
        <taxon>unclassified sequences</taxon>
        <taxon>metagenomes</taxon>
        <taxon>ecological metagenomes</taxon>
    </lineage>
</organism>
<evidence type="ECO:0000259" key="1">
    <source>
        <dbReference type="PROSITE" id="PS51782"/>
    </source>
</evidence>